<dbReference type="InterPro" id="IPR021868">
    <property type="entry name" value="Alpha_2_Macroglob_MG3"/>
</dbReference>
<keyword evidence="2 5" id="KW-0732">Signal</keyword>
<reference evidence="7" key="2">
    <citation type="submission" date="2023-07" db="EMBL/GenBank/DDBJ databases">
        <authorList>
            <person name="Shen H."/>
        </authorList>
    </citation>
    <scope>NUCLEOTIDE SEQUENCE</scope>
    <source>
        <strain evidence="7">TNR-22</strain>
    </source>
</reference>
<dbReference type="Pfam" id="PF21142">
    <property type="entry name" value="A2M_bMG2"/>
    <property type="match status" value="1"/>
</dbReference>
<dbReference type="PROSITE" id="PS50948">
    <property type="entry name" value="PAN"/>
    <property type="match status" value="1"/>
</dbReference>
<dbReference type="Gene3D" id="1.50.10.20">
    <property type="match status" value="1"/>
</dbReference>
<keyword evidence="4" id="KW-1015">Disulfide bond</keyword>
<dbReference type="SMART" id="SM01359">
    <property type="entry name" value="A2M_N_2"/>
    <property type="match status" value="1"/>
</dbReference>
<dbReference type="InterPro" id="IPR051802">
    <property type="entry name" value="YfhM-like"/>
</dbReference>
<dbReference type="Gene3D" id="2.60.40.1930">
    <property type="match status" value="1"/>
</dbReference>
<dbReference type="InterPro" id="IPR000177">
    <property type="entry name" value="Apple"/>
</dbReference>
<dbReference type="Pfam" id="PF00207">
    <property type="entry name" value="A2M"/>
    <property type="match status" value="1"/>
</dbReference>
<dbReference type="Pfam" id="PF01835">
    <property type="entry name" value="MG2"/>
    <property type="match status" value="1"/>
</dbReference>
<dbReference type="PANTHER" id="PTHR40094:SF1">
    <property type="entry name" value="UBIQUITIN DOMAIN-CONTAINING PROTEIN"/>
    <property type="match status" value="1"/>
</dbReference>
<reference evidence="7" key="1">
    <citation type="journal article" date="2015" name="Int. J. Syst. Evol. Microbiol.">
        <title>Rhizobium alvei sp. nov., isolated from a freshwater river.</title>
        <authorList>
            <person name="Sheu S.Y."/>
            <person name="Huang H.W."/>
            <person name="Young C.C."/>
            <person name="Chen W.M."/>
        </authorList>
    </citation>
    <scope>NUCLEOTIDE SEQUENCE</scope>
    <source>
        <strain evidence="7">TNR-22</strain>
    </source>
</reference>
<dbReference type="InterPro" id="IPR049120">
    <property type="entry name" value="A2M_bMG2"/>
</dbReference>
<dbReference type="Pfam" id="PF07678">
    <property type="entry name" value="TED_complement"/>
    <property type="match status" value="1"/>
</dbReference>
<accession>A0ABT8YKY8</accession>
<dbReference type="InterPro" id="IPR003609">
    <property type="entry name" value="Pan_app"/>
</dbReference>
<proteinExistence type="inferred from homology"/>
<comment type="similarity">
    <text evidence="1">Belongs to the protease inhibitor I39 (alpha-2-macroglobulin) family. Bacterial alpha-2-macroglobulin subfamily.</text>
</comment>
<dbReference type="InterPro" id="IPR008930">
    <property type="entry name" value="Terpenoid_cyclase/PrenylTrfase"/>
</dbReference>
<dbReference type="RefSeq" id="WP_304376284.1">
    <property type="nucleotide sequence ID" value="NZ_JAUOZU010000007.1"/>
</dbReference>
<dbReference type="CDD" id="cd02891">
    <property type="entry name" value="A2M_like"/>
    <property type="match status" value="1"/>
</dbReference>
<feature type="signal peptide" evidence="5">
    <location>
        <begin position="1"/>
        <end position="24"/>
    </location>
</feature>
<feature type="chain" id="PRO_5045211650" evidence="5">
    <location>
        <begin position="25"/>
        <end position="1816"/>
    </location>
</feature>
<dbReference type="Pfam" id="PF07703">
    <property type="entry name" value="A2M_BRD"/>
    <property type="match status" value="1"/>
</dbReference>
<gene>
    <name evidence="7" type="ORF">Q4481_10380</name>
</gene>
<dbReference type="Pfam" id="PF17962">
    <property type="entry name" value="bMG6"/>
    <property type="match status" value="1"/>
</dbReference>
<dbReference type="InterPro" id="IPR041203">
    <property type="entry name" value="Bact_A2M_MG5"/>
</dbReference>
<dbReference type="InterPro" id="IPR001599">
    <property type="entry name" value="Macroglobln_a2"/>
</dbReference>
<dbReference type="Pfam" id="PF00024">
    <property type="entry name" value="PAN_1"/>
    <property type="match status" value="1"/>
</dbReference>
<protein>
    <submittedName>
        <fullName evidence="7">Alpha-2-macroglobulin family protein</fullName>
    </submittedName>
</protein>
<keyword evidence="3" id="KW-0677">Repeat</keyword>
<evidence type="ECO:0000313" key="8">
    <source>
        <dbReference type="Proteomes" id="UP001174932"/>
    </source>
</evidence>
<feature type="domain" description="Apple" evidence="6">
    <location>
        <begin position="25"/>
        <end position="103"/>
    </location>
</feature>
<dbReference type="Pfam" id="PF11974">
    <property type="entry name" value="bMG3"/>
    <property type="match status" value="1"/>
</dbReference>
<dbReference type="InterPro" id="IPR011625">
    <property type="entry name" value="A2M_N_BRD"/>
</dbReference>
<dbReference type="Pfam" id="PF17973">
    <property type="entry name" value="bMG10"/>
    <property type="match status" value="1"/>
</dbReference>
<dbReference type="SMART" id="SM00223">
    <property type="entry name" value="APPLE"/>
    <property type="match status" value="1"/>
</dbReference>
<dbReference type="PANTHER" id="PTHR40094">
    <property type="entry name" value="ALPHA-2-MACROGLOBULIN HOMOLOG"/>
    <property type="match status" value="1"/>
</dbReference>
<dbReference type="InterPro" id="IPR011626">
    <property type="entry name" value="Alpha-macroglobulin_TED"/>
</dbReference>
<dbReference type="SMART" id="SM01360">
    <property type="entry name" value="A2M"/>
    <property type="match status" value="1"/>
</dbReference>
<dbReference type="CDD" id="cd01100">
    <property type="entry name" value="APPLE_Factor_XI_like"/>
    <property type="match status" value="1"/>
</dbReference>
<dbReference type="Gene3D" id="3.50.4.10">
    <property type="entry name" value="Hepatocyte Growth Factor"/>
    <property type="match status" value="1"/>
</dbReference>
<evidence type="ECO:0000256" key="3">
    <source>
        <dbReference type="ARBA" id="ARBA00022737"/>
    </source>
</evidence>
<dbReference type="SMART" id="SM01419">
    <property type="entry name" value="Thiol-ester_cl"/>
    <property type="match status" value="1"/>
</dbReference>
<dbReference type="SUPFAM" id="SSF57414">
    <property type="entry name" value="Hairpin loop containing domain-like"/>
    <property type="match status" value="1"/>
</dbReference>
<evidence type="ECO:0000256" key="4">
    <source>
        <dbReference type="ARBA" id="ARBA00023157"/>
    </source>
</evidence>
<dbReference type="PIRSF" id="PIRSF038980">
    <property type="entry name" value="A2M_bac"/>
    <property type="match status" value="1"/>
</dbReference>
<dbReference type="EMBL" id="JAUOZU010000007">
    <property type="protein sequence ID" value="MDO6964366.1"/>
    <property type="molecule type" value="Genomic_DNA"/>
</dbReference>
<evidence type="ECO:0000256" key="5">
    <source>
        <dbReference type="SAM" id="SignalP"/>
    </source>
</evidence>
<dbReference type="InterPro" id="IPR041246">
    <property type="entry name" value="Bact_MG10"/>
</dbReference>
<keyword evidence="8" id="KW-1185">Reference proteome</keyword>
<dbReference type="InterPro" id="IPR041462">
    <property type="entry name" value="Bact_A2M_MG6"/>
</dbReference>
<name>A0ABT8YKY8_9HYPH</name>
<dbReference type="InterPro" id="IPR002890">
    <property type="entry name" value="MG2"/>
</dbReference>
<evidence type="ECO:0000313" key="7">
    <source>
        <dbReference type="EMBL" id="MDO6964366.1"/>
    </source>
</evidence>
<dbReference type="Pfam" id="PF17972">
    <property type="entry name" value="bMG5"/>
    <property type="match status" value="1"/>
</dbReference>
<evidence type="ECO:0000259" key="6">
    <source>
        <dbReference type="PROSITE" id="PS50948"/>
    </source>
</evidence>
<dbReference type="InterPro" id="IPR047565">
    <property type="entry name" value="Alpha-macroglob_thiol-ester_cl"/>
</dbReference>
<comment type="caution">
    <text evidence="7">The sequence shown here is derived from an EMBL/GenBank/DDBJ whole genome shotgun (WGS) entry which is preliminary data.</text>
</comment>
<sequence length="1816" mass="196258">MRALIRSSLVLLALAAPFAATSHAADGKRTIVTVKDADYFGFDLRTVQNVTLDECKAACIDDNACKAFTFNTKAGWCFLKSDFKTMNPFAGAVAGKVVVQAASAPDIGAPPTLAFLTEQQEVDATTFRQNLAVSLGYETLGIDGIKAAAKEELNRGAIDRAIAAYQSGLVSSPDNLDLWTGLVEAANRVSDNYTINNQGMSAAINAYRLTRTAPDRARVLALMAKSMENNQYYRAGINAYKASLKLVDNGTVRAALDDLRLRQGFRVVGNTLDNDNSNPRACVQFSEQLVKAGVDYASYVLVDGQAPKAIEAKEAELCVEGLQHGQRYKISLREGLPSAVDEPLSAQVDLSIYVRDRTPSVRFTGDSFVLPSTARRGIPIVSINSSSAKLKLYRIGDRNIASVLANSQFLTQVDGYRASQIEDEQGQLVWQGSIDVGNELNKEVITSFPVDEALPERKPGVYVLTAVSSEEQGNYWDSKATQWFVVSDLGISTYAGTDGLNVFVRSLATAKPLANVTLQLLAKNNEILGTATTDANGRATFDAGLMRGTAAMTPAVITAANADKDYVFLDMTRAGFDLSDRGVTGRPAPGAVDVLTWTERGIYRPGETVHVSALARDIAGQAIEKLPLTFIFSRPDGVEERRMVSDGGSLGGHTLDLPIQSNAMRGTWTMRVHTDPNQTAIAEKTFMVDDFVPDRIEFDLATTSKDIASTEPAKVTVDGRFLYGAPAAGLDIEGDVVVKPTRTRESIPGYFFGLADEEAQEETRAAIAGLEPLDEEGKAAFDVDLPELPSTTQLLDARIVVRMSEAGGRAVEREIALPVRPEGPMIGIKPEFADALPENSIANFHVAGFDSGGSRVAMKDLVWKLLSVERQYQWYRDGSSWRYEPITTTKQVATGTISPTADGAKISAPVTWGRYRLEVETMAPDGPTTSVEFDAGWYVEATSTETPDGLEIALDKPSYHVGDTMRLNISPRFAGEALINIGTESVVKTVTATVPAEGTVVEIPVTSDFGSGAYVTATLFRPGDAQESRMPMRAIGLKWLSVDPGDRKLSLAITAPEKTLPRQPLDISVKVANAKAGEEAYVTVAAVDVGILNLTRYETPNPEGWYFGQRRLGLEIRDLYGRLIDGSLGATGKLRTGGDGGEEPLSGNPPTEKLVAFFSGPLKVDADGNVSVSFDIPQFNGTARVMAVAWSKAGIGHAEKDVVIRDPIVVTASLPRFLAPEDKAEMRLDIANTDAPAGDYALTVSASDLVKVDAEKAPKSIRLEAGAKADVTLPIVAGVPGSGTITVTLRGADGMTIDQSLDVLVRPQTMPMTERRLVRLEPGRSLTVDDQLLAGSIMQGASISLNLTRSPAFDIPALLMSLDRYPYGCAEQTTSRALPLLYLSQLSKDAGMPDDDKVRERVQDAIYRVLSYQSSAGSFGLWGPGSGDLWLDSYVTDFLTRAREQKYLVPEQAMVSALDNLENVLGYDDNVAVRGNEMAYALYVLARNKRAAISDLRYYADTMLEQFPTQLAKAHIAAALALYGDVERSEKIFAGAAQMSSMLVNVSLARSDYGSALRDDAAILALAAESRPQPPIIDMMAQLVDKEWQRRSYLSTQEQTWMVLAARALKEQDKSIRVSVNGELKSGGYRSTVTGEDLLVNPISVSNESDQPVTAVLTTVAAPKEPLTAGGDGFEISRAYYTLDGEEANVSEAVQNERYVVVLTVKQTNDWATRLMVNDLLPAGFTIDNPGLVNSASLGNFDWLPETQAAHLEFRYDRFTAALDYAPGNGREFTLAYVVRAVNPGTYAHPAATVEDMYRPELSARTAAGRMQVVKN</sequence>
<dbReference type="SUPFAM" id="SSF48239">
    <property type="entry name" value="Terpenoid cyclases/Protein prenyltransferases"/>
    <property type="match status" value="1"/>
</dbReference>
<evidence type="ECO:0000256" key="2">
    <source>
        <dbReference type="ARBA" id="ARBA00022729"/>
    </source>
</evidence>
<organism evidence="7 8">
    <name type="scientific">Rhizobium alvei</name>
    <dbReference type="NCBI Taxonomy" id="1132659"/>
    <lineage>
        <taxon>Bacteria</taxon>
        <taxon>Pseudomonadati</taxon>
        <taxon>Pseudomonadota</taxon>
        <taxon>Alphaproteobacteria</taxon>
        <taxon>Hyphomicrobiales</taxon>
        <taxon>Rhizobiaceae</taxon>
        <taxon>Rhizobium/Agrobacterium group</taxon>
        <taxon>Rhizobium</taxon>
    </lineage>
</organism>
<dbReference type="InterPro" id="IPR026284">
    <property type="entry name" value="A2MG_proteobact"/>
</dbReference>
<evidence type="ECO:0000256" key="1">
    <source>
        <dbReference type="ARBA" id="ARBA00010556"/>
    </source>
</evidence>
<dbReference type="Proteomes" id="UP001174932">
    <property type="component" value="Unassembled WGS sequence"/>
</dbReference>